<dbReference type="Gene3D" id="2.40.50.140">
    <property type="entry name" value="Nucleic acid-binding proteins"/>
    <property type="match status" value="1"/>
</dbReference>
<dbReference type="InterPro" id="IPR012340">
    <property type="entry name" value="NA-bd_OB-fold"/>
</dbReference>
<dbReference type="SUPFAM" id="SSF50249">
    <property type="entry name" value="Nucleic acid-binding proteins"/>
    <property type="match status" value="1"/>
</dbReference>
<sequence>MAVVKCKPTSPGRRHVVKVVNPELHKGKPFAPLLEKNSKSGGRNNNGRITTRHIGGGHKQAYRIVDFKRTKTVSRQLLNVLSTIRTVPRTSRWFCTKTVNAVTSWPLKA</sequence>
<dbReference type="Pfam" id="PF00181">
    <property type="entry name" value="Ribosomal_L2_N"/>
    <property type="match status" value="1"/>
</dbReference>
<accession>A0A2X1MUH9</accession>
<protein>
    <submittedName>
        <fullName evidence="3">50S ribosomal protein L2</fullName>
    </submittedName>
</protein>
<proteinExistence type="predicted"/>
<evidence type="ECO:0000313" key="3">
    <source>
        <dbReference type="EMBL" id="SPX09150.1"/>
    </source>
</evidence>
<dbReference type="GO" id="GO:0003735">
    <property type="term" value="F:structural constituent of ribosome"/>
    <property type="evidence" value="ECO:0007669"/>
    <property type="project" value="InterPro"/>
</dbReference>
<dbReference type="AlphaFoldDB" id="A0A2X1MUH9"/>
<evidence type="ECO:0000259" key="2">
    <source>
        <dbReference type="SMART" id="SM01383"/>
    </source>
</evidence>
<dbReference type="GO" id="GO:0005840">
    <property type="term" value="C:ribosome"/>
    <property type="evidence" value="ECO:0007669"/>
    <property type="project" value="UniProtKB-KW"/>
</dbReference>
<organism evidence="3 4">
    <name type="scientific">Escherichia coli</name>
    <dbReference type="NCBI Taxonomy" id="562"/>
    <lineage>
        <taxon>Bacteria</taxon>
        <taxon>Pseudomonadati</taxon>
        <taxon>Pseudomonadota</taxon>
        <taxon>Gammaproteobacteria</taxon>
        <taxon>Enterobacterales</taxon>
        <taxon>Enterobacteriaceae</taxon>
        <taxon>Escherichia</taxon>
    </lineage>
</organism>
<feature type="compositionally biased region" description="Low complexity" evidence="1">
    <location>
        <begin position="39"/>
        <end position="48"/>
    </location>
</feature>
<keyword evidence="3" id="KW-0687">Ribonucleoprotein</keyword>
<gene>
    <name evidence="3" type="primary">rplB_2</name>
    <name evidence="3" type="ORF">NCTC9073_00397</name>
</gene>
<keyword evidence="3" id="KW-0689">Ribosomal protein</keyword>
<reference evidence="3 4" key="1">
    <citation type="submission" date="2018-06" db="EMBL/GenBank/DDBJ databases">
        <authorList>
            <consortium name="Pathogen Informatics"/>
            <person name="Doyle S."/>
        </authorList>
    </citation>
    <scope>NUCLEOTIDE SEQUENCE [LARGE SCALE GENOMIC DNA]</scope>
    <source>
        <strain evidence="3 4">NCTC9073</strain>
    </source>
</reference>
<name>A0A2X1MUH9_ECOLX</name>
<dbReference type="Proteomes" id="UP000250780">
    <property type="component" value="Unassembled WGS sequence"/>
</dbReference>
<feature type="region of interest" description="Disordered" evidence="1">
    <location>
        <begin position="28"/>
        <end position="55"/>
    </location>
</feature>
<dbReference type="EMBL" id="UASD01000004">
    <property type="protein sequence ID" value="SPX09150.1"/>
    <property type="molecule type" value="Genomic_DNA"/>
</dbReference>
<dbReference type="GO" id="GO:0006412">
    <property type="term" value="P:translation"/>
    <property type="evidence" value="ECO:0007669"/>
    <property type="project" value="InterPro"/>
</dbReference>
<feature type="domain" description="Large ribosomal subunit protein uL2 RNA-binding" evidence="2">
    <location>
        <begin position="42"/>
        <end position="104"/>
    </location>
</feature>
<dbReference type="InterPro" id="IPR022666">
    <property type="entry name" value="Ribosomal_uL2_RNA-bd_dom"/>
</dbReference>
<evidence type="ECO:0000256" key="1">
    <source>
        <dbReference type="SAM" id="MobiDB-lite"/>
    </source>
</evidence>
<dbReference type="SMART" id="SM01383">
    <property type="entry name" value="Ribosomal_L2"/>
    <property type="match status" value="1"/>
</dbReference>
<evidence type="ECO:0000313" key="4">
    <source>
        <dbReference type="Proteomes" id="UP000250780"/>
    </source>
</evidence>